<dbReference type="CDD" id="cd00082">
    <property type="entry name" value="HisKA"/>
    <property type="match status" value="1"/>
</dbReference>
<keyword evidence="6" id="KW-0418">Kinase</keyword>
<dbReference type="AlphaFoldDB" id="A0AA36Y4X4"/>
<dbReference type="SMART" id="SM00388">
    <property type="entry name" value="HisKA"/>
    <property type="match status" value="1"/>
</dbReference>
<keyword evidence="8" id="KW-1133">Transmembrane helix</keyword>
<dbReference type="SMART" id="SM00387">
    <property type="entry name" value="HATPase_c"/>
    <property type="match status" value="1"/>
</dbReference>
<dbReference type="EMBL" id="AGEL01000007">
    <property type="protein sequence ID" value="EHO16774.1"/>
    <property type="molecule type" value="Genomic_DNA"/>
</dbReference>
<feature type="transmembrane region" description="Helical" evidence="8">
    <location>
        <begin position="12"/>
        <end position="35"/>
    </location>
</feature>
<dbReference type="InterPro" id="IPR036890">
    <property type="entry name" value="HATPase_C_sf"/>
</dbReference>
<evidence type="ECO:0000256" key="5">
    <source>
        <dbReference type="ARBA" id="ARBA00022679"/>
    </source>
</evidence>
<dbReference type="EC" id="2.7.13.3" evidence="3"/>
<evidence type="ECO:0000256" key="1">
    <source>
        <dbReference type="ARBA" id="ARBA00000085"/>
    </source>
</evidence>
<evidence type="ECO:0000313" key="11">
    <source>
        <dbReference type="Proteomes" id="UP000018466"/>
    </source>
</evidence>
<accession>A0AA36Y4X4</accession>
<evidence type="ECO:0000256" key="7">
    <source>
        <dbReference type="ARBA" id="ARBA00023012"/>
    </source>
</evidence>
<dbReference type="InterPro" id="IPR050351">
    <property type="entry name" value="BphY/WalK/GraS-like"/>
</dbReference>
<feature type="transmembrane region" description="Helical" evidence="8">
    <location>
        <begin position="147"/>
        <end position="169"/>
    </location>
</feature>
<keyword evidence="7" id="KW-0902">Two-component regulatory system</keyword>
<dbReference type="Pfam" id="PF02518">
    <property type="entry name" value="HATPase_c"/>
    <property type="match status" value="1"/>
</dbReference>
<gene>
    <name evidence="10" type="ORF">HMPREF9623_01473</name>
</gene>
<dbReference type="InterPro" id="IPR036097">
    <property type="entry name" value="HisK_dim/P_sf"/>
</dbReference>
<keyword evidence="8" id="KW-0812">Transmembrane</keyword>
<keyword evidence="8" id="KW-0472">Membrane</keyword>
<dbReference type="GO" id="GO:0005886">
    <property type="term" value="C:plasma membrane"/>
    <property type="evidence" value="ECO:0007669"/>
    <property type="project" value="TreeGrafter"/>
</dbReference>
<organism evidence="10 11">
    <name type="scientific">Stomatobaculum longum</name>
    <dbReference type="NCBI Taxonomy" id="796942"/>
    <lineage>
        <taxon>Bacteria</taxon>
        <taxon>Bacillati</taxon>
        <taxon>Bacillota</taxon>
        <taxon>Clostridia</taxon>
        <taxon>Lachnospirales</taxon>
        <taxon>Lachnospiraceae</taxon>
        <taxon>Stomatobaculum</taxon>
    </lineage>
</organism>
<feature type="domain" description="Histidine kinase" evidence="9">
    <location>
        <begin position="191"/>
        <end position="403"/>
    </location>
</feature>
<dbReference type="InterPro" id="IPR003661">
    <property type="entry name" value="HisK_dim/P_dom"/>
</dbReference>
<dbReference type="GO" id="GO:0004721">
    <property type="term" value="F:phosphoprotein phosphatase activity"/>
    <property type="evidence" value="ECO:0007669"/>
    <property type="project" value="TreeGrafter"/>
</dbReference>
<proteinExistence type="predicted"/>
<dbReference type="SUPFAM" id="SSF47384">
    <property type="entry name" value="Homodimeric domain of signal transducing histidine kinase"/>
    <property type="match status" value="1"/>
</dbReference>
<dbReference type="SUPFAM" id="SSF55874">
    <property type="entry name" value="ATPase domain of HSP90 chaperone/DNA topoisomerase II/histidine kinase"/>
    <property type="match status" value="1"/>
</dbReference>
<dbReference type="PANTHER" id="PTHR45453">
    <property type="entry name" value="PHOSPHATE REGULON SENSOR PROTEIN PHOR"/>
    <property type="match status" value="1"/>
</dbReference>
<keyword evidence="5" id="KW-0808">Transferase</keyword>
<dbReference type="PROSITE" id="PS50109">
    <property type="entry name" value="HIS_KIN"/>
    <property type="match status" value="1"/>
</dbReference>
<comment type="subcellular location">
    <subcellularLocation>
        <location evidence="2">Membrane</location>
    </subcellularLocation>
</comment>
<evidence type="ECO:0000256" key="6">
    <source>
        <dbReference type="ARBA" id="ARBA00022777"/>
    </source>
</evidence>
<evidence type="ECO:0000313" key="10">
    <source>
        <dbReference type="EMBL" id="EHO16774.1"/>
    </source>
</evidence>
<keyword evidence="4" id="KW-0597">Phosphoprotein</keyword>
<dbReference type="Pfam" id="PF00512">
    <property type="entry name" value="HisKA"/>
    <property type="match status" value="1"/>
</dbReference>
<dbReference type="Gene3D" id="1.10.287.130">
    <property type="match status" value="1"/>
</dbReference>
<dbReference type="PANTHER" id="PTHR45453:SF1">
    <property type="entry name" value="PHOSPHATE REGULON SENSOR PROTEIN PHOR"/>
    <property type="match status" value="1"/>
</dbReference>
<name>A0AA36Y4X4_9FIRM</name>
<dbReference type="InterPro" id="IPR003594">
    <property type="entry name" value="HATPase_dom"/>
</dbReference>
<evidence type="ECO:0000256" key="2">
    <source>
        <dbReference type="ARBA" id="ARBA00004370"/>
    </source>
</evidence>
<keyword evidence="11" id="KW-1185">Reference proteome</keyword>
<dbReference type="Proteomes" id="UP000018466">
    <property type="component" value="Unassembled WGS sequence"/>
</dbReference>
<protein>
    <recommendedName>
        <fullName evidence="3">histidine kinase</fullName>
        <ecNumber evidence="3">2.7.13.3</ecNumber>
    </recommendedName>
</protein>
<evidence type="ECO:0000256" key="3">
    <source>
        <dbReference type="ARBA" id="ARBA00012438"/>
    </source>
</evidence>
<sequence length="403" mass="46836">MKRRMGNRLQLLTGIVLMMTFLFFMDLLIFGLAVIRFHSVDYEKPPEILTHLSINNGRYALDEQESESLLKHKQFAMILGKDGNILWSEALPEALRKTYTLQDVAKFTRYYLEDYPVHTYVFEQGLLVVGGNKDQVWKYTLEFDVNLINYLVKIFPLLLLSNIVVLVVVPTRIQKRRAKQREEERTEWIAGVSHDIRTPLAIVMGNAEMIAASTREEEVRQRAKSIETQGIRLRRLVDNLNLSGKLEFGAGKFEKQKVRISRFLRKTLTDIMNQTEDERYRFTLEIEDSLQDLELYFNEDLVERAVMNLLHNAIRHNEGGCRIEMKLYQDRKNHVFLELDDTGTGVSKELLSRLNSRSYAWESGIGQHGLGLKIVKQVADWHRWKLSFANGEQGGLACTIRLR</sequence>
<dbReference type="Gene3D" id="3.30.565.10">
    <property type="entry name" value="Histidine kinase-like ATPase, C-terminal domain"/>
    <property type="match status" value="1"/>
</dbReference>
<dbReference type="GO" id="GO:0000155">
    <property type="term" value="F:phosphorelay sensor kinase activity"/>
    <property type="evidence" value="ECO:0007669"/>
    <property type="project" value="InterPro"/>
</dbReference>
<dbReference type="InterPro" id="IPR005467">
    <property type="entry name" value="His_kinase_dom"/>
</dbReference>
<comment type="caution">
    <text evidence="10">The sequence shown here is derived from an EMBL/GenBank/DDBJ whole genome shotgun (WGS) entry which is preliminary data.</text>
</comment>
<evidence type="ECO:0000256" key="4">
    <source>
        <dbReference type="ARBA" id="ARBA00022553"/>
    </source>
</evidence>
<evidence type="ECO:0000256" key="8">
    <source>
        <dbReference type="SAM" id="Phobius"/>
    </source>
</evidence>
<dbReference type="GO" id="GO:0016036">
    <property type="term" value="P:cellular response to phosphate starvation"/>
    <property type="evidence" value="ECO:0007669"/>
    <property type="project" value="TreeGrafter"/>
</dbReference>
<evidence type="ECO:0000259" key="9">
    <source>
        <dbReference type="PROSITE" id="PS50109"/>
    </source>
</evidence>
<reference evidence="10 11" key="1">
    <citation type="submission" date="2011-10" db="EMBL/GenBank/DDBJ databases">
        <title>The Genome Sequence of Lachnospiraceae bacterium ACC2.</title>
        <authorList>
            <consortium name="The Broad Institute Genome Sequencing Platform"/>
            <person name="Earl A."/>
            <person name="Ward D."/>
            <person name="Feldgarden M."/>
            <person name="Gevers D."/>
            <person name="Sizova M."/>
            <person name="Hazen A."/>
            <person name="Epstein S."/>
            <person name="Young S.K."/>
            <person name="Zeng Q."/>
            <person name="Gargeya S."/>
            <person name="Fitzgerald M."/>
            <person name="Haas B."/>
            <person name="Abouelleil A."/>
            <person name="Alvarado L."/>
            <person name="Arachchi H.M."/>
            <person name="Berlin A."/>
            <person name="Brown A."/>
            <person name="Chapman S.B."/>
            <person name="Chen Z."/>
            <person name="Dunbar C."/>
            <person name="Freedman E."/>
            <person name="Gearin G."/>
            <person name="Goldberg J."/>
            <person name="Griggs A."/>
            <person name="Gujja S."/>
            <person name="Heiman D."/>
            <person name="Howarth C."/>
            <person name="Larson L."/>
            <person name="Lui A."/>
            <person name="MacDonald P.J.P."/>
            <person name="Montmayeur A."/>
            <person name="Murphy C."/>
            <person name="Neiman D."/>
            <person name="Pearson M."/>
            <person name="Priest M."/>
            <person name="Roberts A."/>
            <person name="Saif S."/>
            <person name="Shea T."/>
            <person name="Shenoy N."/>
            <person name="Sisk P."/>
            <person name="Stolte C."/>
            <person name="Sykes S."/>
            <person name="Wortman J."/>
            <person name="Nusbaum C."/>
            <person name="Birren B."/>
        </authorList>
    </citation>
    <scope>NUCLEOTIDE SEQUENCE [LARGE SCALE GENOMIC DNA]</scope>
    <source>
        <strain evidence="10 11">ACC2</strain>
    </source>
</reference>
<comment type="catalytic activity">
    <reaction evidence="1">
        <text>ATP + protein L-histidine = ADP + protein N-phospho-L-histidine.</text>
        <dbReference type="EC" id="2.7.13.3"/>
    </reaction>
</comment>